<comment type="caution">
    <text evidence="3">The sequence shown here is derived from an EMBL/GenBank/DDBJ whole genome shotgun (WGS) entry which is preliminary data.</text>
</comment>
<evidence type="ECO:0000259" key="1">
    <source>
        <dbReference type="Pfam" id="PF13175"/>
    </source>
</evidence>
<dbReference type="InterPro" id="IPR038729">
    <property type="entry name" value="Rad50/SbcC_AAA"/>
</dbReference>
<organism evidence="3 4">
    <name type="scientific">Actinomyces johnsonii F0510</name>
    <dbReference type="NCBI Taxonomy" id="1227262"/>
    <lineage>
        <taxon>Bacteria</taxon>
        <taxon>Bacillati</taxon>
        <taxon>Actinomycetota</taxon>
        <taxon>Actinomycetes</taxon>
        <taxon>Actinomycetales</taxon>
        <taxon>Actinomycetaceae</taxon>
        <taxon>Actinomyces</taxon>
    </lineage>
</organism>
<feature type="domain" description="Rad50/SbcC-type AAA" evidence="2">
    <location>
        <begin position="19"/>
        <end position="142"/>
    </location>
</feature>
<protein>
    <submittedName>
        <fullName evidence="3">RecF/RecN/SMC protein</fullName>
    </submittedName>
</protein>
<evidence type="ECO:0000313" key="3">
    <source>
        <dbReference type="EMBL" id="ERH23419.1"/>
    </source>
</evidence>
<dbReference type="InterPro" id="IPR051396">
    <property type="entry name" value="Bact_Antivir_Def_Nuclease"/>
</dbReference>
<dbReference type="InterPro" id="IPR041685">
    <property type="entry name" value="AAA_GajA/Old/RecF-like"/>
</dbReference>
<dbReference type="AlphaFoldDB" id="U1QP08"/>
<sequence length="500" mass="56630">MSQWLRQTHHEETIMYFKSLTITNFKSFEGEQQINFSKGINYIVGDNNCGKSTIVDALRYLIENVGEQSSLQNKSASEDLSVEAEFAGHDLINIVQSDKYEKLAKYLNDDHEEPYFRVRRSPKAETITQGRKTVTLDEKKITFWNPETQQFENPTGIDALFRSLVDFVPVLADTTTSEIVDFGSTKTLGKLISVISQSFQESPKWKAFQDAHATAFSDGEESFSSLTEDVTSQVESLVQAQYGAAKVRFDFNLPDATTFIKGGQLLVTDGNYETPLCDKGTGMQRAVTLALIQVYSNMQHKTKEHAPLTLLLDEPETWLHPRAQIQLGDALVRIAENEQLFLITHSPYMLRSYQPKQHRLLIFSRDNNVPSIQYSDKLGLIANQEPSLGEITYFAFGIPSPEFHDELWGEIHRLIGPATERALNNTLYSNHGLDCDKKWKRDGKNGLKSEPATLPYYIRNSIHHPENRHNKPYTNDELAESTESLIAVLKALQSTQTNTP</sequence>
<dbReference type="EMBL" id="AWSD01000018">
    <property type="protein sequence ID" value="ERH23419.1"/>
    <property type="molecule type" value="Genomic_DNA"/>
</dbReference>
<gene>
    <name evidence="3" type="ORF">HMPREF1549_00173</name>
</gene>
<dbReference type="InterPro" id="IPR027417">
    <property type="entry name" value="P-loop_NTPase"/>
</dbReference>
<evidence type="ECO:0000259" key="2">
    <source>
        <dbReference type="Pfam" id="PF13476"/>
    </source>
</evidence>
<dbReference type="Proteomes" id="UP000016498">
    <property type="component" value="Unassembled WGS sequence"/>
</dbReference>
<dbReference type="GO" id="GO:0016887">
    <property type="term" value="F:ATP hydrolysis activity"/>
    <property type="evidence" value="ECO:0007669"/>
    <property type="project" value="InterPro"/>
</dbReference>
<dbReference type="Pfam" id="PF13476">
    <property type="entry name" value="AAA_23"/>
    <property type="match status" value="1"/>
</dbReference>
<dbReference type="HOGENOM" id="CLU_040421_0_0_11"/>
<evidence type="ECO:0000313" key="4">
    <source>
        <dbReference type="Proteomes" id="UP000016498"/>
    </source>
</evidence>
<dbReference type="SUPFAM" id="SSF52540">
    <property type="entry name" value="P-loop containing nucleoside triphosphate hydrolases"/>
    <property type="match status" value="1"/>
</dbReference>
<feature type="domain" description="Endonuclease GajA/Old nuclease/RecF-like AAA" evidence="1">
    <location>
        <begin position="222"/>
        <end position="349"/>
    </location>
</feature>
<dbReference type="PANTHER" id="PTHR43581:SF4">
    <property type="entry name" value="ATP_GTP PHOSPHATASE"/>
    <property type="match status" value="1"/>
</dbReference>
<dbReference type="PANTHER" id="PTHR43581">
    <property type="entry name" value="ATP/GTP PHOSPHATASE"/>
    <property type="match status" value="1"/>
</dbReference>
<accession>U1QP08</accession>
<dbReference type="GO" id="GO:0006302">
    <property type="term" value="P:double-strand break repair"/>
    <property type="evidence" value="ECO:0007669"/>
    <property type="project" value="InterPro"/>
</dbReference>
<dbReference type="Pfam" id="PF13175">
    <property type="entry name" value="AAA_15"/>
    <property type="match status" value="1"/>
</dbReference>
<name>U1QP08_9ACTO</name>
<dbReference type="CDD" id="cd00267">
    <property type="entry name" value="ABC_ATPase"/>
    <property type="match status" value="1"/>
</dbReference>
<reference evidence="3 4" key="1">
    <citation type="submission" date="2013-06" db="EMBL/GenBank/DDBJ databases">
        <authorList>
            <person name="Weinstock G."/>
            <person name="Sodergren E."/>
            <person name="Lobos E.A."/>
            <person name="Fulton L."/>
            <person name="Fulton R."/>
            <person name="Courtney L."/>
            <person name="Fronick C."/>
            <person name="O'Laughlin M."/>
            <person name="Godfrey J."/>
            <person name="Wilson R.M."/>
            <person name="Miner T."/>
            <person name="Farmer C."/>
            <person name="Delehaunty K."/>
            <person name="Cordes M."/>
            <person name="Minx P."/>
            <person name="Tomlinson C."/>
            <person name="Chen J."/>
            <person name="Wollam A."/>
            <person name="Pepin K.H."/>
            <person name="Bhonagiri V."/>
            <person name="Zhang X."/>
            <person name="Warren W."/>
            <person name="Mitreva M."/>
            <person name="Mardis E.R."/>
            <person name="Wilson R.K."/>
        </authorList>
    </citation>
    <scope>NUCLEOTIDE SEQUENCE [LARGE SCALE GENOMIC DNA]</scope>
    <source>
        <strain evidence="3 4">F0510</strain>
    </source>
</reference>
<dbReference type="Gene3D" id="3.40.50.300">
    <property type="entry name" value="P-loop containing nucleotide triphosphate hydrolases"/>
    <property type="match status" value="1"/>
</dbReference>
<dbReference type="PATRIC" id="fig|1227262.3.peg.134"/>
<proteinExistence type="predicted"/>